<proteinExistence type="predicted"/>
<dbReference type="EMBL" id="AMZH03000982">
    <property type="protein sequence ID" value="RRT81140.1"/>
    <property type="molecule type" value="Genomic_DNA"/>
</dbReference>
<sequence length="212" mass="23292">MGEWVHNSRAETSLSNILPCVDEQTTNLTLYQSKEVIVQLVNVVNTAISSQVKTVSYNQSGALMPPLCSPYDSWMHKRQCEPGEVSFVNASKNYTCAVSDSGLCGTAGEVTPEVYNQLVAAVNASYALDHYTPFLLNLQNCQFVKGAFNSITTFFCPRLKLDLRMVTAGLGLLSSGVMLCLILWVLYANRSRREEVFAKQHGVKTAVVAQTP</sequence>
<feature type="transmembrane region" description="Helical" evidence="1">
    <location>
        <begin position="165"/>
        <end position="187"/>
    </location>
</feature>
<reference evidence="2 3" key="1">
    <citation type="journal article" date="2014" name="Agronomy (Basel)">
        <title>A Draft Genome Sequence for Ensete ventricosum, the Drought-Tolerant Tree Against Hunger.</title>
        <authorList>
            <person name="Harrison J."/>
            <person name="Moore K.A."/>
            <person name="Paszkiewicz K."/>
            <person name="Jones T."/>
            <person name="Grant M."/>
            <person name="Ambacheew D."/>
            <person name="Muzemil S."/>
            <person name="Studholme D.J."/>
        </authorList>
    </citation>
    <scope>NUCLEOTIDE SEQUENCE [LARGE SCALE GENOMIC DNA]</scope>
</reference>
<accession>A0A427AY12</accession>
<keyword evidence="1" id="KW-0472">Membrane</keyword>
<dbReference type="GO" id="GO:0016020">
    <property type="term" value="C:membrane"/>
    <property type="evidence" value="ECO:0007669"/>
    <property type="project" value="TreeGrafter"/>
</dbReference>
<comment type="caution">
    <text evidence="2">The sequence shown here is derived from an EMBL/GenBank/DDBJ whole genome shotgun (WGS) entry which is preliminary data.</text>
</comment>
<dbReference type="Proteomes" id="UP000287651">
    <property type="component" value="Unassembled WGS sequence"/>
</dbReference>
<protein>
    <submittedName>
        <fullName evidence="2">Uncharacterized protein</fullName>
    </submittedName>
</protein>
<gene>
    <name evidence="2" type="ORF">B296_00009957</name>
</gene>
<evidence type="ECO:0000313" key="3">
    <source>
        <dbReference type="Proteomes" id="UP000287651"/>
    </source>
</evidence>
<organism evidence="2 3">
    <name type="scientific">Ensete ventricosum</name>
    <name type="common">Abyssinian banana</name>
    <name type="synonym">Musa ensete</name>
    <dbReference type="NCBI Taxonomy" id="4639"/>
    <lineage>
        <taxon>Eukaryota</taxon>
        <taxon>Viridiplantae</taxon>
        <taxon>Streptophyta</taxon>
        <taxon>Embryophyta</taxon>
        <taxon>Tracheophyta</taxon>
        <taxon>Spermatophyta</taxon>
        <taxon>Magnoliopsida</taxon>
        <taxon>Liliopsida</taxon>
        <taxon>Zingiberales</taxon>
        <taxon>Musaceae</taxon>
        <taxon>Ensete</taxon>
    </lineage>
</organism>
<dbReference type="PANTHER" id="PTHR31414">
    <property type="entry name" value="TRANSMEMBRANE PROTEIN DDB_G0292058"/>
    <property type="match status" value="1"/>
</dbReference>
<evidence type="ECO:0000313" key="2">
    <source>
        <dbReference type="EMBL" id="RRT81140.1"/>
    </source>
</evidence>
<name>A0A427AY12_ENSVE</name>
<keyword evidence="1" id="KW-1133">Transmembrane helix</keyword>
<dbReference type="PANTHER" id="PTHR31414:SF16">
    <property type="entry name" value="TRANSMEMBRANE PROTEIN"/>
    <property type="match status" value="1"/>
</dbReference>
<dbReference type="InterPro" id="IPR040283">
    <property type="entry name" value="DDB_G0292058-like"/>
</dbReference>
<dbReference type="AlphaFoldDB" id="A0A427AY12"/>
<keyword evidence="1" id="KW-0812">Transmembrane</keyword>
<evidence type="ECO:0000256" key="1">
    <source>
        <dbReference type="SAM" id="Phobius"/>
    </source>
</evidence>